<dbReference type="AlphaFoldDB" id="A0A0F9KFY5"/>
<proteinExistence type="predicted"/>
<organism evidence="1">
    <name type="scientific">marine sediment metagenome</name>
    <dbReference type="NCBI Taxonomy" id="412755"/>
    <lineage>
        <taxon>unclassified sequences</taxon>
        <taxon>metagenomes</taxon>
        <taxon>ecological metagenomes</taxon>
    </lineage>
</organism>
<comment type="caution">
    <text evidence="1">The sequence shown here is derived from an EMBL/GenBank/DDBJ whole genome shotgun (WGS) entry which is preliminary data.</text>
</comment>
<gene>
    <name evidence="1" type="ORF">LCGC14_1335840</name>
</gene>
<name>A0A0F9KFY5_9ZZZZ</name>
<reference evidence="1" key="1">
    <citation type="journal article" date="2015" name="Nature">
        <title>Complex archaea that bridge the gap between prokaryotes and eukaryotes.</title>
        <authorList>
            <person name="Spang A."/>
            <person name="Saw J.H."/>
            <person name="Jorgensen S.L."/>
            <person name="Zaremba-Niedzwiedzka K."/>
            <person name="Martijn J."/>
            <person name="Lind A.E."/>
            <person name="van Eijk R."/>
            <person name="Schleper C."/>
            <person name="Guy L."/>
            <person name="Ettema T.J."/>
        </authorList>
    </citation>
    <scope>NUCLEOTIDE SEQUENCE</scope>
</reference>
<sequence>MEVIYNLKVYWSGCNIIDVKFIEILKELEKLVYKLDESYDLTGFRFRLIHEDDCITIKGKLNS</sequence>
<dbReference type="EMBL" id="LAZR01008120">
    <property type="protein sequence ID" value="KKM80838.1"/>
    <property type="molecule type" value="Genomic_DNA"/>
</dbReference>
<accession>A0A0F9KFY5</accession>
<protein>
    <submittedName>
        <fullName evidence="1">Uncharacterized protein</fullName>
    </submittedName>
</protein>
<evidence type="ECO:0000313" key="1">
    <source>
        <dbReference type="EMBL" id="KKM80838.1"/>
    </source>
</evidence>